<dbReference type="Gene3D" id="6.10.140.1430">
    <property type="match status" value="1"/>
</dbReference>
<evidence type="ECO:0008006" key="5">
    <source>
        <dbReference type="Google" id="ProtNLM"/>
    </source>
</evidence>
<evidence type="ECO:0000256" key="2">
    <source>
        <dbReference type="SAM" id="MobiDB-lite"/>
    </source>
</evidence>
<accession>A0ABX7NL45</accession>
<feature type="coiled-coil region" evidence="1">
    <location>
        <begin position="200"/>
        <end position="231"/>
    </location>
</feature>
<dbReference type="Proteomes" id="UP000662747">
    <property type="component" value="Chromosome"/>
</dbReference>
<organism evidence="3 4">
    <name type="scientific">Pyxidicoccus parkwayensis</name>
    <dbReference type="NCBI Taxonomy" id="2813578"/>
    <lineage>
        <taxon>Bacteria</taxon>
        <taxon>Pseudomonadati</taxon>
        <taxon>Myxococcota</taxon>
        <taxon>Myxococcia</taxon>
        <taxon>Myxococcales</taxon>
        <taxon>Cystobacterineae</taxon>
        <taxon>Myxococcaceae</taxon>
        <taxon>Pyxidicoccus</taxon>
    </lineage>
</organism>
<gene>
    <name evidence="3" type="ORF">JY651_30295</name>
</gene>
<name>A0ABX7NL45_9BACT</name>
<proteinExistence type="predicted"/>
<sequence length="407" mass="44718">MGEQDRALHEIADARARLSELADELARRAEPEHLKALAHEKAEELKVKAKEFAVEKKDELKQHARDIAVEKATELKTHAKETVMQRTTELRERADTPRGWSLLGALIGAGVGSALMRKAFTRREEYRYDTYRDRRWRDEDRLRYERLRASHAYGYGDEDERFAAAAERTDIGGYGAGVSYGEVGGQGVASGGEIDTGDLKAKASETVDTLKERASEAAATVKERAVDVKERAADKASEMRGRAAGAMDNLRERASHLRERIPSRDEVQGRTSDWFTRTLDEQPLFLALGGIALGMLASTLIPVSNRERRLIEPARRRAEEEISHLGDQLNQRLRGHAEESSRDESRQEVSDSGMASTPSSASGLGSMSTSGASVAGTEDSADALASSPTGSSRIPPLPPLDDITKVH</sequence>
<keyword evidence="4" id="KW-1185">Reference proteome</keyword>
<dbReference type="RefSeq" id="WP_206721176.1">
    <property type="nucleotide sequence ID" value="NZ_CP071090.1"/>
</dbReference>
<feature type="compositionally biased region" description="Low complexity" evidence="2">
    <location>
        <begin position="355"/>
        <end position="373"/>
    </location>
</feature>
<feature type="region of interest" description="Disordered" evidence="2">
    <location>
        <begin position="320"/>
        <end position="407"/>
    </location>
</feature>
<evidence type="ECO:0000313" key="4">
    <source>
        <dbReference type="Proteomes" id="UP000662747"/>
    </source>
</evidence>
<evidence type="ECO:0000313" key="3">
    <source>
        <dbReference type="EMBL" id="QSQ19592.1"/>
    </source>
</evidence>
<keyword evidence="1" id="KW-0175">Coiled coil</keyword>
<evidence type="ECO:0000256" key="1">
    <source>
        <dbReference type="SAM" id="Coils"/>
    </source>
</evidence>
<feature type="compositionally biased region" description="Basic and acidic residues" evidence="2">
    <location>
        <begin position="335"/>
        <end position="349"/>
    </location>
</feature>
<reference evidence="3 4" key="1">
    <citation type="submission" date="2021-02" db="EMBL/GenBank/DDBJ databases">
        <title>De Novo genome assembly of isolated myxobacteria.</title>
        <authorList>
            <person name="Stevens D.C."/>
        </authorList>
    </citation>
    <scope>NUCLEOTIDE SEQUENCE [LARGE SCALE GENOMIC DNA]</scope>
    <source>
        <strain evidence="4">SCPEA02</strain>
    </source>
</reference>
<protein>
    <recommendedName>
        <fullName evidence="5">DUF3618 domain-containing protein</fullName>
    </recommendedName>
</protein>
<dbReference type="EMBL" id="CP071090">
    <property type="protein sequence ID" value="QSQ19592.1"/>
    <property type="molecule type" value="Genomic_DNA"/>
</dbReference>